<evidence type="ECO:0000313" key="4">
    <source>
        <dbReference type="EMBL" id="NEN23888.1"/>
    </source>
</evidence>
<feature type="domain" description="ESX-1 secretion system protein EccA1-like N-terminal" evidence="3">
    <location>
        <begin position="85"/>
        <end position="213"/>
    </location>
</feature>
<dbReference type="InterPro" id="IPR049078">
    <property type="entry name" value="T7SS_EccA1-like_N"/>
</dbReference>
<dbReference type="EMBL" id="JAAGVY010000017">
    <property type="protein sequence ID" value="NEN23888.1"/>
    <property type="molecule type" value="Genomic_DNA"/>
</dbReference>
<evidence type="ECO:0000256" key="2">
    <source>
        <dbReference type="SAM" id="Phobius"/>
    </source>
</evidence>
<comment type="caution">
    <text evidence="4">The sequence shown here is derived from an EMBL/GenBank/DDBJ whole genome shotgun (WGS) entry which is preliminary data.</text>
</comment>
<dbReference type="SUPFAM" id="SSF48452">
    <property type="entry name" value="TPR-like"/>
    <property type="match status" value="1"/>
</dbReference>
<evidence type="ECO:0000259" key="3">
    <source>
        <dbReference type="Pfam" id="PF21545"/>
    </source>
</evidence>
<evidence type="ECO:0000256" key="1">
    <source>
        <dbReference type="PROSITE-ProRule" id="PRU00339"/>
    </source>
</evidence>
<keyword evidence="2" id="KW-1133">Transmembrane helix</keyword>
<accession>A0A7K3WQT7</accession>
<name>A0A7K3WQT7_9FLAO</name>
<keyword evidence="2" id="KW-0812">Transmembrane</keyword>
<keyword evidence="5" id="KW-1185">Reference proteome</keyword>
<protein>
    <submittedName>
        <fullName evidence="4">Tetratricopeptide repeat protein</fullName>
    </submittedName>
</protein>
<dbReference type="PROSITE" id="PS50005">
    <property type="entry name" value="TPR"/>
    <property type="match status" value="1"/>
</dbReference>
<feature type="transmembrane region" description="Helical" evidence="2">
    <location>
        <begin position="34"/>
        <end position="56"/>
    </location>
</feature>
<sequence length="226" mass="25408">MSKKVNKPGDDSAVNVAEVYSKTEKYVDDNRNTLLIIAGILVVLFAGYFAVTRLYLQPRSEEAMNLMWKAEYWFEIDSLDKALVGNESYYGFEFIADEYSNTKAGDLASYYSGVIYLRNSDYQMALNYLKNADLEDEIVGAMAKGGMGDAYVQLGDYDKAISSYSDAISHSKNLLTAPMYLKKQGLVYEDQGKFKEALTNYKRIKDDFPTSNEARSIDSYIARVGG</sequence>
<organism evidence="4 5">
    <name type="scientific">Cryomorpha ignava</name>
    <dbReference type="NCBI Taxonomy" id="101383"/>
    <lineage>
        <taxon>Bacteria</taxon>
        <taxon>Pseudomonadati</taxon>
        <taxon>Bacteroidota</taxon>
        <taxon>Flavobacteriia</taxon>
        <taxon>Flavobacteriales</taxon>
        <taxon>Cryomorphaceae</taxon>
        <taxon>Cryomorpha</taxon>
    </lineage>
</organism>
<gene>
    <name evidence="4" type="ORF">G3O08_10290</name>
</gene>
<proteinExistence type="predicted"/>
<keyword evidence="1" id="KW-0802">TPR repeat</keyword>
<evidence type="ECO:0000313" key="5">
    <source>
        <dbReference type="Proteomes" id="UP000486602"/>
    </source>
</evidence>
<feature type="repeat" description="TPR" evidence="1">
    <location>
        <begin position="141"/>
        <end position="174"/>
    </location>
</feature>
<dbReference type="AlphaFoldDB" id="A0A7K3WQT7"/>
<keyword evidence="2" id="KW-0472">Membrane</keyword>
<dbReference type="SMART" id="SM00028">
    <property type="entry name" value="TPR"/>
    <property type="match status" value="2"/>
</dbReference>
<dbReference type="Pfam" id="PF21545">
    <property type="entry name" value="T7SS_EccA1_N"/>
    <property type="match status" value="1"/>
</dbReference>
<dbReference type="Gene3D" id="1.25.40.10">
    <property type="entry name" value="Tetratricopeptide repeat domain"/>
    <property type="match status" value="1"/>
</dbReference>
<dbReference type="InterPro" id="IPR019734">
    <property type="entry name" value="TPR_rpt"/>
</dbReference>
<reference evidence="4 5" key="1">
    <citation type="submission" date="2020-02" db="EMBL/GenBank/DDBJ databases">
        <title>Out from the shadows clarifying the taxonomy of the family Cryomorphaceae and related taxa by utilizing the GTDB taxonomic framework.</title>
        <authorList>
            <person name="Bowman J.P."/>
        </authorList>
    </citation>
    <scope>NUCLEOTIDE SEQUENCE [LARGE SCALE GENOMIC DNA]</scope>
    <source>
        <strain evidence="4 5">QSSC 1-22</strain>
    </source>
</reference>
<dbReference type="RefSeq" id="WP_163285284.1">
    <property type="nucleotide sequence ID" value="NZ_JAAGVY010000017.1"/>
</dbReference>
<dbReference type="InterPro" id="IPR011990">
    <property type="entry name" value="TPR-like_helical_dom_sf"/>
</dbReference>
<dbReference type="Proteomes" id="UP000486602">
    <property type="component" value="Unassembled WGS sequence"/>
</dbReference>